<keyword evidence="2" id="KW-0732">Signal</keyword>
<evidence type="ECO:0000256" key="2">
    <source>
        <dbReference type="RuleBase" id="RU362097"/>
    </source>
</evidence>
<dbReference type="Proteomes" id="UP000199150">
    <property type="component" value="Unassembled WGS sequence"/>
</dbReference>
<keyword evidence="4" id="KW-1185">Reference proteome</keyword>
<keyword evidence="2" id="KW-0472">Membrane</keyword>
<dbReference type="PANTHER" id="PTHR30203">
    <property type="entry name" value="OUTER MEMBRANE CATION EFFLUX PROTEIN"/>
    <property type="match status" value="1"/>
</dbReference>
<dbReference type="PROSITE" id="PS51257">
    <property type="entry name" value="PROKAR_LIPOPROTEIN"/>
    <property type="match status" value="1"/>
</dbReference>
<dbReference type="Pfam" id="PF02321">
    <property type="entry name" value="OEP"/>
    <property type="match status" value="2"/>
</dbReference>
<evidence type="ECO:0000313" key="4">
    <source>
        <dbReference type="Proteomes" id="UP000199150"/>
    </source>
</evidence>
<feature type="chain" id="PRO_5011330170" evidence="2">
    <location>
        <begin position="18"/>
        <end position="450"/>
    </location>
</feature>
<comment type="subcellular location">
    <subcellularLocation>
        <location evidence="2">Cell membrane</location>
        <topology evidence="2">Lipid-anchor</topology>
    </subcellularLocation>
</comment>
<dbReference type="InterPro" id="IPR003423">
    <property type="entry name" value="OMP_efflux"/>
</dbReference>
<reference evidence="4" key="1">
    <citation type="submission" date="2016-10" db="EMBL/GenBank/DDBJ databases">
        <authorList>
            <person name="Varghese N."/>
            <person name="Submissions S."/>
        </authorList>
    </citation>
    <scope>NUCLEOTIDE SEQUENCE [LARGE SCALE GENOMIC DNA]</scope>
    <source>
        <strain evidence="4">CGMCC 1.3431</strain>
    </source>
</reference>
<dbReference type="STRING" id="260084.SAMN02927928_2635"/>
<accession>A0A1G4SEV2</accession>
<keyword evidence="2" id="KW-1134">Transmembrane beta strand</keyword>
<sequence>MRQAVVISLLAATALSACTMAPRYERPVAPVAAEWPVEAPVAANTPIRWRDLFIDPHLQATINLALAQNRDLRVAALNVEKAQAQYRIARADLLPAIDASLSHPRSENGHSYTADLGLSAYEVDLFGRVRSLKNATIESFFAERENRNAVQISLIAAVASQWLTLASDQDQLRLAQQTLASRNEALTIAEGRARIGVLSDLDLASIQVLAQTARADVARLQTVIDQDKSALTLLTGAPLTTDLLPDGLNTGQVADALPVGLPSDVLLDRPDVLAAEHDLKAANANIGAARAAFFPRISLTGSTGSSSPDLDGLFKSGNGTWSFVPSISVPIFAGGANIAGLKSAEASRDIAVAQYEKAIQSAFSEVSDALAVRARIDERLSAQTAATNAAQRSLTLSQARYDNGVDSYLTLQDAQRTLYASQQTLISLQALRATNLVALYKALGDDGSLQ</sequence>
<comment type="similarity">
    <text evidence="1 2">Belongs to the outer membrane factor (OMF) (TC 1.B.17) family.</text>
</comment>
<feature type="signal peptide" evidence="2">
    <location>
        <begin position="1"/>
        <end position="17"/>
    </location>
</feature>
<dbReference type="SUPFAM" id="SSF56954">
    <property type="entry name" value="Outer membrane efflux proteins (OEP)"/>
    <property type="match status" value="1"/>
</dbReference>
<keyword evidence="2" id="KW-0812">Transmembrane</keyword>
<dbReference type="PANTHER" id="PTHR30203:SF32">
    <property type="entry name" value="CATION EFFLUX SYSTEM PROTEIN CUSC"/>
    <property type="match status" value="1"/>
</dbReference>
<dbReference type="Gene3D" id="1.20.1600.10">
    <property type="entry name" value="Outer membrane efflux proteins (OEP)"/>
    <property type="match status" value="1"/>
</dbReference>
<dbReference type="RefSeq" id="WP_090648738.1">
    <property type="nucleotide sequence ID" value="NZ_CBCRYE010000002.1"/>
</dbReference>
<dbReference type="Gene3D" id="2.20.200.10">
    <property type="entry name" value="Outer membrane efflux proteins (OEP)"/>
    <property type="match status" value="1"/>
</dbReference>
<keyword evidence="2" id="KW-0564">Palmitate</keyword>
<evidence type="ECO:0000313" key="3">
    <source>
        <dbReference type="EMBL" id="SCW67710.1"/>
    </source>
</evidence>
<dbReference type="OrthoDB" id="7181739at2"/>
<dbReference type="AlphaFoldDB" id="A0A1G4SEV2"/>
<organism evidence="3 4">
    <name type="scientific">Asticcacaulis taihuensis</name>
    <dbReference type="NCBI Taxonomy" id="260084"/>
    <lineage>
        <taxon>Bacteria</taxon>
        <taxon>Pseudomonadati</taxon>
        <taxon>Pseudomonadota</taxon>
        <taxon>Alphaproteobacteria</taxon>
        <taxon>Caulobacterales</taxon>
        <taxon>Caulobacteraceae</taxon>
        <taxon>Asticcacaulis</taxon>
    </lineage>
</organism>
<dbReference type="InterPro" id="IPR010131">
    <property type="entry name" value="MdtP/NodT-like"/>
</dbReference>
<dbReference type="GO" id="GO:0005886">
    <property type="term" value="C:plasma membrane"/>
    <property type="evidence" value="ECO:0007669"/>
    <property type="project" value="UniProtKB-SubCell"/>
</dbReference>
<dbReference type="GO" id="GO:0015562">
    <property type="term" value="F:efflux transmembrane transporter activity"/>
    <property type="evidence" value="ECO:0007669"/>
    <property type="project" value="InterPro"/>
</dbReference>
<dbReference type="EMBL" id="FMTS01000004">
    <property type="protein sequence ID" value="SCW67710.1"/>
    <property type="molecule type" value="Genomic_DNA"/>
</dbReference>
<name>A0A1G4SEV2_9CAUL</name>
<protein>
    <submittedName>
        <fullName evidence="3">Outer membrane protein, multidrug efflux system</fullName>
    </submittedName>
</protein>
<proteinExistence type="inferred from homology"/>
<gene>
    <name evidence="3" type="ORF">SAMN02927928_2635</name>
</gene>
<dbReference type="NCBIfam" id="TIGR01845">
    <property type="entry name" value="outer_NodT"/>
    <property type="match status" value="1"/>
</dbReference>
<keyword evidence="2" id="KW-0449">Lipoprotein</keyword>
<evidence type="ECO:0000256" key="1">
    <source>
        <dbReference type="ARBA" id="ARBA00007613"/>
    </source>
</evidence>